<dbReference type="NCBIfam" id="NF001055">
    <property type="entry name" value="PRK00117.2-5"/>
    <property type="match status" value="1"/>
</dbReference>
<evidence type="ECO:0000259" key="7">
    <source>
        <dbReference type="Pfam" id="PF21981"/>
    </source>
</evidence>
<dbReference type="Proteomes" id="UP000192920">
    <property type="component" value="Unassembled WGS sequence"/>
</dbReference>
<dbReference type="InterPro" id="IPR036388">
    <property type="entry name" value="WH-like_DNA-bd_sf"/>
</dbReference>
<comment type="function">
    <text evidence="5">Modulates RecA activity.</text>
</comment>
<gene>
    <name evidence="5" type="primary">recX</name>
    <name evidence="8" type="ORF">SAMN02745746_01038</name>
</gene>
<dbReference type="InterPro" id="IPR053925">
    <property type="entry name" value="RecX_HTH_3rd"/>
</dbReference>
<keyword evidence="9" id="KW-1185">Reference proteome</keyword>
<accession>A0A1Y6BJ89</accession>
<dbReference type="PANTHER" id="PTHR33602:SF1">
    <property type="entry name" value="REGULATORY PROTEIN RECX FAMILY PROTEIN"/>
    <property type="match status" value="1"/>
</dbReference>
<evidence type="ECO:0000313" key="9">
    <source>
        <dbReference type="Proteomes" id="UP000192920"/>
    </source>
</evidence>
<dbReference type="GO" id="GO:0005737">
    <property type="term" value="C:cytoplasm"/>
    <property type="evidence" value="ECO:0007669"/>
    <property type="project" value="UniProtKB-SubCell"/>
</dbReference>
<dbReference type="InterPro" id="IPR003783">
    <property type="entry name" value="Regulatory_RecX"/>
</dbReference>
<dbReference type="PANTHER" id="PTHR33602">
    <property type="entry name" value="REGULATORY PROTEIN RECX FAMILY PROTEIN"/>
    <property type="match status" value="1"/>
</dbReference>
<evidence type="ECO:0000313" key="8">
    <source>
        <dbReference type="EMBL" id="SMF06653.1"/>
    </source>
</evidence>
<dbReference type="HAMAP" id="MF_01114">
    <property type="entry name" value="RecX"/>
    <property type="match status" value="1"/>
</dbReference>
<comment type="subcellular location">
    <subcellularLocation>
        <location evidence="1 5">Cytoplasm</location>
    </subcellularLocation>
</comment>
<feature type="domain" description="RecX second three-helical" evidence="6">
    <location>
        <begin position="51"/>
        <end position="90"/>
    </location>
</feature>
<feature type="domain" description="RecX third three-helical" evidence="7">
    <location>
        <begin position="94"/>
        <end position="138"/>
    </location>
</feature>
<dbReference type="Pfam" id="PF21981">
    <property type="entry name" value="RecX_HTH3"/>
    <property type="match status" value="1"/>
</dbReference>
<dbReference type="Gene3D" id="1.10.10.10">
    <property type="entry name" value="Winged helix-like DNA-binding domain superfamily/Winged helix DNA-binding domain"/>
    <property type="match status" value="3"/>
</dbReference>
<evidence type="ECO:0000256" key="1">
    <source>
        <dbReference type="ARBA" id="ARBA00004496"/>
    </source>
</evidence>
<dbReference type="AlphaFoldDB" id="A0A1Y6BJ89"/>
<reference evidence="9" key="1">
    <citation type="submission" date="2017-04" db="EMBL/GenBank/DDBJ databases">
        <authorList>
            <person name="Varghese N."/>
            <person name="Submissions S."/>
        </authorList>
    </citation>
    <scope>NUCLEOTIDE SEQUENCE [LARGE SCALE GENOMIC DNA]</scope>
    <source>
        <strain evidence="9">DSM 22618</strain>
    </source>
</reference>
<evidence type="ECO:0000256" key="5">
    <source>
        <dbReference type="HAMAP-Rule" id="MF_01114"/>
    </source>
</evidence>
<dbReference type="InterPro" id="IPR053924">
    <property type="entry name" value="RecX_HTH_2nd"/>
</dbReference>
<evidence type="ECO:0000256" key="3">
    <source>
        <dbReference type="ARBA" id="ARBA00018111"/>
    </source>
</evidence>
<dbReference type="EMBL" id="FXAG01000004">
    <property type="protein sequence ID" value="SMF06653.1"/>
    <property type="molecule type" value="Genomic_DNA"/>
</dbReference>
<keyword evidence="4 5" id="KW-0963">Cytoplasm</keyword>
<protein>
    <recommendedName>
        <fullName evidence="3 5">Regulatory protein RecX</fullName>
    </recommendedName>
</protein>
<evidence type="ECO:0000256" key="4">
    <source>
        <dbReference type="ARBA" id="ARBA00022490"/>
    </source>
</evidence>
<organism evidence="8 9">
    <name type="scientific">Pseudogulbenkiania subflava DSM 22618</name>
    <dbReference type="NCBI Taxonomy" id="1123014"/>
    <lineage>
        <taxon>Bacteria</taxon>
        <taxon>Pseudomonadati</taxon>
        <taxon>Pseudomonadota</taxon>
        <taxon>Betaproteobacteria</taxon>
        <taxon>Neisseriales</taxon>
        <taxon>Chromobacteriaceae</taxon>
        <taxon>Pseudogulbenkiania</taxon>
    </lineage>
</organism>
<dbReference type="Pfam" id="PF02631">
    <property type="entry name" value="RecX_HTH2"/>
    <property type="match status" value="1"/>
</dbReference>
<proteinExistence type="inferred from homology"/>
<dbReference type="RefSeq" id="WP_085275367.1">
    <property type="nucleotide sequence ID" value="NZ_FXAG01000004.1"/>
</dbReference>
<evidence type="ECO:0000256" key="2">
    <source>
        <dbReference type="ARBA" id="ARBA00009695"/>
    </source>
</evidence>
<name>A0A1Y6BJ89_9NEIS</name>
<dbReference type="GO" id="GO:0006282">
    <property type="term" value="P:regulation of DNA repair"/>
    <property type="evidence" value="ECO:0007669"/>
    <property type="project" value="UniProtKB-UniRule"/>
</dbReference>
<sequence length="151" mass="17235">MTKSLKARAVDLLSRREYSRRELERRLAPFAESAEQLASLLDELAANGWQSDRRFAEQFADVKGRKYGSRRIAQAMREKGLDRDAIETALAQQDDTAVALSLWQRKFGVPPATPQDKMKQMRFLATRGFPMDVIRRVLQGAVDEDFTDAED</sequence>
<dbReference type="STRING" id="1123014.SAMN02745746_01038"/>
<evidence type="ECO:0000259" key="6">
    <source>
        <dbReference type="Pfam" id="PF02631"/>
    </source>
</evidence>
<comment type="similarity">
    <text evidence="2 5">Belongs to the RecX family.</text>
</comment>